<protein>
    <submittedName>
        <fullName evidence="1">Uncharacterized protein</fullName>
    </submittedName>
</protein>
<evidence type="ECO:0000313" key="2">
    <source>
        <dbReference type="Proteomes" id="UP000436694"/>
    </source>
</evidence>
<name>A0A844B036_9RHOB</name>
<dbReference type="RefSeq" id="WP_153548410.1">
    <property type="nucleotide sequence ID" value="NZ_WIXK01000006.1"/>
</dbReference>
<gene>
    <name evidence="1" type="ORF">GG681_12755</name>
</gene>
<organism evidence="1 2">
    <name type="scientific">Tritonibacter aquimaris</name>
    <dbReference type="NCBI Taxonomy" id="2663379"/>
    <lineage>
        <taxon>Bacteria</taxon>
        <taxon>Pseudomonadati</taxon>
        <taxon>Pseudomonadota</taxon>
        <taxon>Alphaproteobacteria</taxon>
        <taxon>Rhodobacterales</taxon>
        <taxon>Paracoccaceae</taxon>
        <taxon>Tritonibacter</taxon>
    </lineage>
</organism>
<dbReference type="EMBL" id="WIXK01000006">
    <property type="protein sequence ID" value="MQY43511.1"/>
    <property type="molecule type" value="Genomic_DNA"/>
</dbReference>
<dbReference type="Proteomes" id="UP000436694">
    <property type="component" value="Unassembled WGS sequence"/>
</dbReference>
<keyword evidence="2" id="KW-1185">Reference proteome</keyword>
<reference evidence="1 2" key="1">
    <citation type="submission" date="2019-10" db="EMBL/GenBank/DDBJ databases">
        <title>Epibacterium sp. nov., isolated from seawater.</title>
        <authorList>
            <person name="Zhang X."/>
            <person name="Li N."/>
        </authorList>
    </citation>
    <scope>NUCLEOTIDE SEQUENCE [LARGE SCALE GENOMIC DNA]</scope>
    <source>
        <strain evidence="1 2">SM1969</strain>
    </source>
</reference>
<proteinExistence type="predicted"/>
<dbReference type="AlphaFoldDB" id="A0A844B036"/>
<accession>A0A844B036</accession>
<comment type="caution">
    <text evidence="1">The sequence shown here is derived from an EMBL/GenBank/DDBJ whole genome shotgun (WGS) entry which is preliminary data.</text>
</comment>
<evidence type="ECO:0000313" key="1">
    <source>
        <dbReference type="EMBL" id="MQY43511.1"/>
    </source>
</evidence>
<sequence length="94" mass="10046">MFRVSAMIACDIIIGPRMLTPKAMSPQNLCIEMAPFLAASRDSKEVAGSHEECGTVSGNCGKFVPGVAGKLLTTRGFRDQTKAGLAESYDHQLN</sequence>